<evidence type="ECO:0000313" key="1">
    <source>
        <dbReference type="EMBL" id="MBG6084143.1"/>
    </source>
</evidence>
<proteinExistence type="predicted"/>
<comment type="caution">
    <text evidence="1">The sequence shown here is derived from an EMBL/GenBank/DDBJ whole genome shotgun (WGS) entry which is preliminary data.</text>
</comment>
<gene>
    <name evidence="1" type="ORF">IW252_000910</name>
</gene>
<name>A0A931DC43_9MICC</name>
<reference evidence="1" key="1">
    <citation type="submission" date="2020-11" db="EMBL/GenBank/DDBJ databases">
        <title>Sequencing the genomes of 1000 actinobacteria strains.</title>
        <authorList>
            <person name="Klenk H.-P."/>
        </authorList>
    </citation>
    <scope>NUCLEOTIDE SEQUENCE</scope>
    <source>
        <strain evidence="1">DSM 26152</strain>
    </source>
</reference>
<keyword evidence="2" id="KW-1185">Reference proteome</keyword>
<dbReference type="InterPro" id="IPR036249">
    <property type="entry name" value="Thioredoxin-like_sf"/>
</dbReference>
<dbReference type="AlphaFoldDB" id="A0A931DC43"/>
<dbReference type="SUPFAM" id="SSF52833">
    <property type="entry name" value="Thioredoxin-like"/>
    <property type="match status" value="1"/>
</dbReference>
<evidence type="ECO:0000313" key="2">
    <source>
        <dbReference type="Proteomes" id="UP000625033"/>
    </source>
</evidence>
<dbReference type="RefSeq" id="WP_196835493.1">
    <property type="nucleotide sequence ID" value="NZ_JADOTZ010000001.1"/>
</dbReference>
<sequence>MHSDDGTPRVELVTRSGCHLCVDARKTVNEVVTRLGLTWRELSIDDDADLRQRFAEEVPVLLVDGIQRDFWVIDPDRLEKLLTA</sequence>
<protein>
    <submittedName>
        <fullName evidence="1">Glutaredoxin</fullName>
    </submittedName>
</protein>
<accession>A0A931DC43</accession>
<dbReference type="EMBL" id="JADOTZ010000001">
    <property type="protein sequence ID" value="MBG6084143.1"/>
    <property type="molecule type" value="Genomic_DNA"/>
</dbReference>
<dbReference type="InterPro" id="IPR008554">
    <property type="entry name" value="Glutaredoxin-like"/>
</dbReference>
<dbReference type="Pfam" id="PF05768">
    <property type="entry name" value="Glrx-like"/>
    <property type="match status" value="1"/>
</dbReference>
<organism evidence="1 2">
    <name type="scientific">Zhihengliuella flava</name>
    <dbReference type="NCBI Taxonomy" id="1285193"/>
    <lineage>
        <taxon>Bacteria</taxon>
        <taxon>Bacillati</taxon>
        <taxon>Actinomycetota</taxon>
        <taxon>Actinomycetes</taxon>
        <taxon>Micrococcales</taxon>
        <taxon>Micrococcaceae</taxon>
        <taxon>Zhihengliuella</taxon>
    </lineage>
</organism>
<dbReference type="Gene3D" id="3.40.30.10">
    <property type="entry name" value="Glutaredoxin"/>
    <property type="match status" value="1"/>
</dbReference>
<dbReference type="Proteomes" id="UP000625033">
    <property type="component" value="Unassembled WGS sequence"/>
</dbReference>